<evidence type="ECO:0000259" key="6">
    <source>
        <dbReference type="PROSITE" id="PS51012"/>
    </source>
</evidence>
<evidence type="ECO:0000256" key="4">
    <source>
        <dbReference type="ARBA" id="ARBA00023136"/>
    </source>
</evidence>
<keyword evidence="3 5" id="KW-1133">Transmembrane helix</keyword>
<dbReference type="PANTHER" id="PTHR43332">
    <property type="entry name" value="INNER MEMBRANE TRANSPORT PERMEASE YADH-RELATED"/>
    <property type="match status" value="1"/>
</dbReference>
<comment type="similarity">
    <text evidence="5">Belongs to the ABC-2 integral membrane protein family.</text>
</comment>
<feature type="domain" description="ABC transmembrane type-2" evidence="6">
    <location>
        <begin position="21"/>
        <end position="250"/>
    </location>
</feature>
<dbReference type="PRINTS" id="PR00164">
    <property type="entry name" value="ABC2TRNSPORT"/>
</dbReference>
<protein>
    <recommendedName>
        <fullName evidence="5">Transport permease protein</fullName>
    </recommendedName>
</protein>
<proteinExistence type="inferred from homology"/>
<feature type="transmembrane region" description="Helical" evidence="5">
    <location>
        <begin position="227"/>
        <end position="247"/>
    </location>
</feature>
<evidence type="ECO:0000256" key="5">
    <source>
        <dbReference type="RuleBase" id="RU361157"/>
    </source>
</evidence>
<comment type="subcellular location">
    <subcellularLocation>
        <location evidence="5">Cell membrane</location>
        <topology evidence="5">Multi-pass membrane protein</topology>
    </subcellularLocation>
    <subcellularLocation>
        <location evidence="1">Membrane</location>
        <topology evidence="1">Multi-pass membrane protein</topology>
    </subcellularLocation>
</comment>
<dbReference type="InterPro" id="IPR052522">
    <property type="entry name" value="ABC-2_transport_permease"/>
</dbReference>
<keyword evidence="5" id="KW-0813">Transport</keyword>
<dbReference type="InterPro" id="IPR013525">
    <property type="entry name" value="ABC2_TM"/>
</dbReference>
<evidence type="ECO:0000313" key="8">
    <source>
        <dbReference type="Proteomes" id="UP001149140"/>
    </source>
</evidence>
<dbReference type="NCBIfam" id="NF011648">
    <property type="entry name" value="PRK15066.1"/>
    <property type="match status" value="1"/>
</dbReference>
<keyword evidence="4 5" id="KW-0472">Membrane</keyword>
<dbReference type="PROSITE" id="PS51012">
    <property type="entry name" value="ABC_TM2"/>
    <property type="match status" value="1"/>
</dbReference>
<dbReference type="RefSeq" id="WP_270041043.1">
    <property type="nucleotide sequence ID" value="NZ_JAPDOD010000014.1"/>
</dbReference>
<organism evidence="7 8">
    <name type="scientific">Solirubrobacter ginsenosidimutans</name>
    <dbReference type="NCBI Taxonomy" id="490573"/>
    <lineage>
        <taxon>Bacteria</taxon>
        <taxon>Bacillati</taxon>
        <taxon>Actinomycetota</taxon>
        <taxon>Thermoleophilia</taxon>
        <taxon>Solirubrobacterales</taxon>
        <taxon>Solirubrobacteraceae</taxon>
        <taxon>Solirubrobacter</taxon>
    </lineage>
</organism>
<dbReference type="PIRSF" id="PIRSF006648">
    <property type="entry name" value="DrrB"/>
    <property type="match status" value="1"/>
</dbReference>
<dbReference type="PANTHER" id="PTHR43332:SF2">
    <property type="entry name" value="INNER MEMBRANE TRANSPORT PERMEASE YADH"/>
    <property type="match status" value="1"/>
</dbReference>
<feature type="transmembrane region" description="Helical" evidence="5">
    <location>
        <begin position="138"/>
        <end position="159"/>
    </location>
</feature>
<sequence>MSPAQIRFLTLVRRETTRFWKIKRQTLGAPLLETFLYISVFGAALGSRIDKLHGVDYVVFIIPGLIMMAWATNAFSNNSSSLLQQKFQRSIDDQLSSPASPAELLLAFSAGGFVRGGIVAVSTFVAARILVDIPLEHLEVLIPSLFLVGFFFSQLGVLVGLRAEQFDDVSFYQTFILTPLIFLGGVFYSAALLPEPFRTLTKFDPVYYMIGLVRYGFLGYSEQSIPFSLLFLTVAAAGLFAINYRLFARGYRLRA</sequence>
<comment type="caution">
    <text evidence="7">The sequence shown here is derived from an EMBL/GenBank/DDBJ whole genome shotgun (WGS) entry which is preliminary data.</text>
</comment>
<feature type="transmembrane region" description="Helical" evidence="5">
    <location>
        <begin position="57"/>
        <end position="76"/>
    </location>
</feature>
<dbReference type="GO" id="GO:0140359">
    <property type="term" value="F:ABC-type transporter activity"/>
    <property type="evidence" value="ECO:0007669"/>
    <property type="project" value="InterPro"/>
</dbReference>
<keyword evidence="2 5" id="KW-0812">Transmembrane</keyword>
<keyword evidence="8" id="KW-1185">Reference proteome</keyword>
<reference evidence="7" key="1">
    <citation type="submission" date="2022-10" db="EMBL/GenBank/DDBJ databases">
        <title>The WGS of Solirubrobacter ginsenosidimutans DSM 21036.</title>
        <authorList>
            <person name="Jiang Z."/>
        </authorList>
    </citation>
    <scope>NUCLEOTIDE SEQUENCE</scope>
    <source>
        <strain evidence="7">DSM 21036</strain>
    </source>
</reference>
<evidence type="ECO:0000256" key="1">
    <source>
        <dbReference type="ARBA" id="ARBA00004141"/>
    </source>
</evidence>
<evidence type="ECO:0000313" key="7">
    <source>
        <dbReference type="EMBL" id="MDA0161825.1"/>
    </source>
</evidence>
<evidence type="ECO:0000256" key="2">
    <source>
        <dbReference type="ARBA" id="ARBA00022692"/>
    </source>
</evidence>
<accession>A0A9X3MV38</accession>
<feature type="transmembrane region" description="Helical" evidence="5">
    <location>
        <begin position="171"/>
        <end position="193"/>
    </location>
</feature>
<dbReference type="EMBL" id="JAPDOD010000014">
    <property type="protein sequence ID" value="MDA0161825.1"/>
    <property type="molecule type" value="Genomic_DNA"/>
</dbReference>
<gene>
    <name evidence="7" type="ORF">OM076_16245</name>
</gene>
<dbReference type="InterPro" id="IPR047817">
    <property type="entry name" value="ABC2_TM_bact-type"/>
</dbReference>
<evidence type="ECO:0000256" key="3">
    <source>
        <dbReference type="ARBA" id="ARBA00022989"/>
    </source>
</evidence>
<dbReference type="GO" id="GO:0043190">
    <property type="term" value="C:ATP-binding cassette (ABC) transporter complex"/>
    <property type="evidence" value="ECO:0007669"/>
    <property type="project" value="InterPro"/>
</dbReference>
<name>A0A9X3MV38_9ACTN</name>
<dbReference type="InterPro" id="IPR000412">
    <property type="entry name" value="ABC_2_transport"/>
</dbReference>
<dbReference type="Proteomes" id="UP001149140">
    <property type="component" value="Unassembled WGS sequence"/>
</dbReference>
<dbReference type="Pfam" id="PF01061">
    <property type="entry name" value="ABC2_membrane"/>
    <property type="match status" value="1"/>
</dbReference>
<keyword evidence="5" id="KW-1003">Cell membrane</keyword>
<feature type="transmembrane region" description="Helical" evidence="5">
    <location>
        <begin position="104"/>
        <end position="131"/>
    </location>
</feature>
<feature type="transmembrane region" description="Helical" evidence="5">
    <location>
        <begin position="27"/>
        <end position="45"/>
    </location>
</feature>
<dbReference type="AlphaFoldDB" id="A0A9X3MV38"/>